<evidence type="ECO:0008006" key="4">
    <source>
        <dbReference type="Google" id="ProtNLM"/>
    </source>
</evidence>
<proteinExistence type="predicted"/>
<keyword evidence="3" id="KW-1185">Reference proteome</keyword>
<evidence type="ECO:0000313" key="2">
    <source>
        <dbReference type="EMBL" id="KAJ5155241.1"/>
    </source>
</evidence>
<accession>A0A9W9HSR3</accession>
<gene>
    <name evidence="2" type="ORF">N7492_008044</name>
</gene>
<organism evidence="2 3">
    <name type="scientific">Penicillium capsulatum</name>
    <dbReference type="NCBI Taxonomy" id="69766"/>
    <lineage>
        <taxon>Eukaryota</taxon>
        <taxon>Fungi</taxon>
        <taxon>Dikarya</taxon>
        <taxon>Ascomycota</taxon>
        <taxon>Pezizomycotina</taxon>
        <taxon>Eurotiomycetes</taxon>
        <taxon>Eurotiomycetidae</taxon>
        <taxon>Eurotiales</taxon>
        <taxon>Aspergillaceae</taxon>
        <taxon>Penicillium</taxon>
    </lineage>
</organism>
<evidence type="ECO:0000256" key="1">
    <source>
        <dbReference type="SAM" id="Phobius"/>
    </source>
</evidence>
<comment type="caution">
    <text evidence="2">The sequence shown here is derived from an EMBL/GenBank/DDBJ whole genome shotgun (WGS) entry which is preliminary data.</text>
</comment>
<protein>
    <recommendedName>
        <fullName evidence="4">Protein kinase domain-containing protein</fullName>
    </recommendedName>
</protein>
<keyword evidence="1" id="KW-1133">Transmembrane helix</keyword>
<reference evidence="2" key="2">
    <citation type="journal article" date="2023" name="IMA Fungus">
        <title>Comparative genomic study of the Penicillium genus elucidates a diverse pangenome and 15 lateral gene transfer events.</title>
        <authorList>
            <person name="Petersen C."/>
            <person name="Sorensen T."/>
            <person name="Nielsen M.R."/>
            <person name="Sondergaard T.E."/>
            <person name="Sorensen J.L."/>
            <person name="Fitzpatrick D.A."/>
            <person name="Frisvad J.C."/>
            <person name="Nielsen K.L."/>
        </authorList>
    </citation>
    <scope>NUCLEOTIDE SEQUENCE</scope>
    <source>
        <strain evidence="2">IBT 21917</strain>
    </source>
</reference>
<dbReference type="Proteomes" id="UP001146351">
    <property type="component" value="Unassembled WGS sequence"/>
</dbReference>
<evidence type="ECO:0000313" key="3">
    <source>
        <dbReference type="Proteomes" id="UP001146351"/>
    </source>
</evidence>
<sequence length="447" mass="49676">MPRKMVASGLVKSPFPNFSSRFLNVLALLYLASICFVIALPRSNPSSKLLETSDSIGFSRRDDEPPPVYGARHTDFLMGTGADAPPPGYDESDGVPTYEQTANYQIPELRARVADANTRHPKARTEERTEGETTGQEWTYRTSGYNIEVTLDEEHTRAPGKRVYGTKVSKKDGAITPVLVSAITALEGQIWTMLLGRTPENKYISGPMDLFWTKGECDQPEWWAMVPITLPLSNALEGKQVAKENLILRTLDVFKGLAYMKGSKLAHFSVSLETVVGKPEAKSWLGNKLKLPKVQLDGFHWTSDVKSYTFNDEQKPNIEHYRSPEMRSLGEGDSSANDVYAATILALHILVGWEQRDNVRRLSDKINANAASMYNRDPPEDPPSAKDTLVGALHTHKWGLSDKMIDLLGRGLAYAPHQGLGGDGRAEIEDLIAEWEKTPEYEKAAKK</sequence>
<name>A0A9W9HSR3_9EURO</name>
<reference evidence="2" key="1">
    <citation type="submission" date="2022-11" db="EMBL/GenBank/DDBJ databases">
        <authorList>
            <person name="Petersen C."/>
        </authorList>
    </citation>
    <scope>NUCLEOTIDE SEQUENCE</scope>
    <source>
        <strain evidence="2">IBT 21917</strain>
    </source>
</reference>
<dbReference type="AlphaFoldDB" id="A0A9W9HSR3"/>
<keyword evidence="1" id="KW-0472">Membrane</keyword>
<dbReference type="EMBL" id="JAPQKO010000006">
    <property type="protein sequence ID" value="KAJ5155241.1"/>
    <property type="molecule type" value="Genomic_DNA"/>
</dbReference>
<keyword evidence="1" id="KW-0812">Transmembrane</keyword>
<feature type="transmembrane region" description="Helical" evidence="1">
    <location>
        <begin position="21"/>
        <end position="40"/>
    </location>
</feature>